<reference evidence="3 4" key="1">
    <citation type="submission" date="2017-01" db="EMBL/GenBank/DDBJ databases">
        <authorList>
            <person name="Mah S.A."/>
            <person name="Swanson W.J."/>
            <person name="Moy G.W."/>
            <person name="Vacquier V.D."/>
        </authorList>
    </citation>
    <scope>NUCLEOTIDE SEQUENCE [LARGE SCALE GENOMIC DNA]</scope>
    <source>
        <strain evidence="3 4">DSM 11589</strain>
    </source>
</reference>
<protein>
    <recommendedName>
        <fullName evidence="2">EF-hand domain-containing protein</fullName>
    </recommendedName>
</protein>
<feature type="domain" description="EF-hand" evidence="2">
    <location>
        <begin position="171"/>
        <end position="199"/>
    </location>
</feature>
<dbReference type="STRING" id="80876.SAMN05421779_103562"/>
<evidence type="ECO:0000313" key="3">
    <source>
        <dbReference type="EMBL" id="SIS77476.1"/>
    </source>
</evidence>
<feature type="compositionally biased region" description="Basic and acidic residues" evidence="1">
    <location>
        <begin position="214"/>
        <end position="226"/>
    </location>
</feature>
<evidence type="ECO:0000313" key="4">
    <source>
        <dbReference type="Proteomes" id="UP000185678"/>
    </source>
</evidence>
<gene>
    <name evidence="3" type="ORF">SAMN05421779_103562</name>
</gene>
<feature type="compositionally biased region" description="Polar residues" evidence="1">
    <location>
        <begin position="84"/>
        <end position="109"/>
    </location>
</feature>
<dbReference type="Proteomes" id="UP000185678">
    <property type="component" value="Unassembled WGS sequence"/>
</dbReference>
<dbReference type="InterPro" id="IPR018247">
    <property type="entry name" value="EF_Hand_1_Ca_BS"/>
</dbReference>
<accession>A0A1N7LUG8</accession>
<organism evidence="3 4">
    <name type="scientific">Insolitispirillum peregrinum</name>
    <dbReference type="NCBI Taxonomy" id="80876"/>
    <lineage>
        <taxon>Bacteria</taxon>
        <taxon>Pseudomonadati</taxon>
        <taxon>Pseudomonadota</taxon>
        <taxon>Alphaproteobacteria</taxon>
        <taxon>Rhodospirillales</taxon>
        <taxon>Novispirillaceae</taxon>
        <taxon>Insolitispirillum</taxon>
    </lineage>
</organism>
<feature type="region of interest" description="Disordered" evidence="1">
    <location>
        <begin position="28"/>
        <end position="287"/>
    </location>
</feature>
<sequence>MSVAVPASQSVGPDGLYIAQATVKVDAPKIAAPEESGRQPDSREQNHDQPQDHLSQQLQVLARRAEQMNKRQQELQQKQDQQQSGSSNHPSSDTSQRASTVAVQGSSRPAATRVTLSDEAAGPDQVIDSTATPVGQDKGSANDDPIVAAMERAQRFRDNQPGPAEIYGLPDALQRYDSNGDGRIDQIELQQVVRAKDQSSSYSGLGRVEPSTPEEQKAQAEIEQPKKLYANEAPPLPPLPGQDNASEQTTAEQDAGQEVLLPGEQRVLDQQSGIPRRLYEPVEDPPAKQVAGTYQQIANGPPDHTSIVT</sequence>
<feature type="compositionally biased region" description="Low complexity" evidence="1">
    <location>
        <begin position="74"/>
        <end position="83"/>
    </location>
</feature>
<evidence type="ECO:0000256" key="1">
    <source>
        <dbReference type="SAM" id="MobiDB-lite"/>
    </source>
</evidence>
<dbReference type="PROSITE" id="PS00018">
    <property type="entry name" value="EF_HAND_1"/>
    <property type="match status" value="1"/>
</dbReference>
<dbReference type="RefSeq" id="WP_076400319.1">
    <property type="nucleotide sequence ID" value="NZ_FTOA01000003.1"/>
</dbReference>
<name>A0A1N7LUG8_9PROT</name>
<feature type="compositionally biased region" description="Polar residues" evidence="1">
    <location>
        <begin position="243"/>
        <end position="252"/>
    </location>
</feature>
<dbReference type="InterPro" id="IPR002048">
    <property type="entry name" value="EF_hand_dom"/>
</dbReference>
<proteinExistence type="predicted"/>
<dbReference type="PROSITE" id="PS50222">
    <property type="entry name" value="EF_HAND_2"/>
    <property type="match status" value="1"/>
</dbReference>
<evidence type="ECO:0000259" key="2">
    <source>
        <dbReference type="PROSITE" id="PS50222"/>
    </source>
</evidence>
<keyword evidence="4" id="KW-1185">Reference proteome</keyword>
<feature type="compositionally biased region" description="Basic and acidic residues" evidence="1">
    <location>
        <begin position="63"/>
        <end position="73"/>
    </location>
</feature>
<dbReference type="AlphaFoldDB" id="A0A1N7LUG8"/>
<dbReference type="EMBL" id="FTOA01000003">
    <property type="protein sequence ID" value="SIS77476.1"/>
    <property type="molecule type" value="Genomic_DNA"/>
</dbReference>
<dbReference type="GO" id="GO:0005509">
    <property type="term" value="F:calcium ion binding"/>
    <property type="evidence" value="ECO:0007669"/>
    <property type="project" value="InterPro"/>
</dbReference>
<feature type="compositionally biased region" description="Basic and acidic residues" evidence="1">
    <location>
        <begin position="35"/>
        <end position="51"/>
    </location>
</feature>